<dbReference type="PANTHER" id="PTHR30557">
    <property type="entry name" value="THIAMINE BIOSYNTHESIS PROTEIN THIC"/>
    <property type="match status" value="1"/>
</dbReference>
<protein>
    <recommendedName>
        <fullName evidence="9">Phosphomethylpyrimidine synthase</fullName>
        <ecNumber evidence="9">4.1.99.17</ecNumber>
    </recommendedName>
</protein>
<name>A0A0M2UW23_9BACT</name>
<evidence type="ECO:0000256" key="6">
    <source>
        <dbReference type="ARBA" id="ARBA00023004"/>
    </source>
</evidence>
<dbReference type="Pfam" id="PF01964">
    <property type="entry name" value="ThiC_Rad_SAM"/>
    <property type="match status" value="1"/>
</dbReference>
<evidence type="ECO:0000256" key="9">
    <source>
        <dbReference type="NCBIfam" id="TIGR00190"/>
    </source>
</evidence>
<dbReference type="GO" id="GO:0070284">
    <property type="term" value="F:phosphomethylpyrimidine synthase activity"/>
    <property type="evidence" value="ECO:0007669"/>
    <property type="project" value="UniProtKB-EC"/>
</dbReference>
<keyword evidence="3" id="KW-0949">S-adenosyl-L-methionine</keyword>
<dbReference type="NCBIfam" id="NF009895">
    <property type="entry name" value="PRK13352.1"/>
    <property type="match status" value="1"/>
</dbReference>
<keyword evidence="6" id="KW-0408">Iron</keyword>
<evidence type="ECO:0000313" key="10">
    <source>
        <dbReference type="EMBL" id="KKO20047.1"/>
    </source>
</evidence>
<dbReference type="Gene3D" id="6.10.250.620">
    <property type="match status" value="1"/>
</dbReference>
<keyword evidence="11" id="KW-1185">Reference proteome</keyword>
<evidence type="ECO:0000313" key="11">
    <source>
        <dbReference type="Proteomes" id="UP000034954"/>
    </source>
</evidence>
<dbReference type="NCBIfam" id="TIGR00190">
    <property type="entry name" value="thiC"/>
    <property type="match status" value="1"/>
</dbReference>
<dbReference type="GO" id="GO:0051539">
    <property type="term" value="F:4 iron, 4 sulfur cluster binding"/>
    <property type="evidence" value="ECO:0007669"/>
    <property type="project" value="UniProtKB-KW"/>
</dbReference>
<reference evidence="10 11" key="1">
    <citation type="journal article" date="2013" name="BMC Microbiol.">
        <title>Identification of the type II cytochrome c maturation pathway in anammox bacteria by comparative genomics.</title>
        <authorList>
            <person name="Ferousi C."/>
            <person name="Speth D.R."/>
            <person name="Reimann J."/>
            <person name="Op den Camp H.J."/>
            <person name="Allen J.W."/>
            <person name="Keltjens J.T."/>
            <person name="Jetten M.S."/>
        </authorList>
    </citation>
    <scope>NUCLEOTIDE SEQUENCE [LARGE SCALE GENOMIC DNA]</scope>
    <source>
        <strain evidence="10">RU1</strain>
    </source>
</reference>
<evidence type="ECO:0000256" key="1">
    <source>
        <dbReference type="ARBA" id="ARBA00001966"/>
    </source>
</evidence>
<dbReference type="EC" id="4.1.99.17" evidence="9"/>
<dbReference type="SFLD" id="SFLDF00407">
    <property type="entry name" value="phosphomethylpyrimidine_syntha"/>
    <property type="match status" value="1"/>
</dbReference>
<dbReference type="GO" id="GO:0046872">
    <property type="term" value="F:metal ion binding"/>
    <property type="evidence" value="ECO:0007669"/>
    <property type="project" value="UniProtKB-KW"/>
</dbReference>
<keyword evidence="2" id="KW-0004">4Fe-4S</keyword>
<dbReference type="Proteomes" id="UP000034954">
    <property type="component" value="Unassembled WGS sequence"/>
</dbReference>
<dbReference type="FunFam" id="3.20.20.540:FF:000001">
    <property type="entry name" value="Phosphomethylpyrimidine synthase"/>
    <property type="match status" value="1"/>
</dbReference>
<dbReference type="GO" id="GO:0005829">
    <property type="term" value="C:cytosol"/>
    <property type="evidence" value="ECO:0007669"/>
    <property type="project" value="TreeGrafter"/>
</dbReference>
<dbReference type="SFLD" id="SFLDG01114">
    <property type="entry name" value="phosphomethylpyrimidine_syntha"/>
    <property type="match status" value="1"/>
</dbReference>
<dbReference type="SFLD" id="SFLDS00113">
    <property type="entry name" value="Radical_SAM_Phosphomethylpyrim"/>
    <property type="match status" value="1"/>
</dbReference>
<evidence type="ECO:0000256" key="8">
    <source>
        <dbReference type="ARBA" id="ARBA00023239"/>
    </source>
</evidence>
<evidence type="ECO:0000256" key="2">
    <source>
        <dbReference type="ARBA" id="ARBA00022485"/>
    </source>
</evidence>
<accession>A0A0M2UW23</accession>
<gene>
    <name evidence="10" type="ORF">BROFUL_01246</name>
</gene>
<comment type="cofactor">
    <cofactor evidence="1">
        <name>[4Fe-4S] cluster</name>
        <dbReference type="ChEBI" id="CHEBI:49883"/>
    </cofactor>
</comment>
<dbReference type="PATRIC" id="fig|380242.3.peg.1543"/>
<keyword evidence="7" id="KW-0411">Iron-sulfur</keyword>
<keyword evidence="5" id="KW-0862">Zinc</keyword>
<dbReference type="InterPro" id="IPR002817">
    <property type="entry name" value="ThiC/BzaA/B"/>
</dbReference>
<dbReference type="AlphaFoldDB" id="A0A0M2UW23"/>
<evidence type="ECO:0000256" key="4">
    <source>
        <dbReference type="ARBA" id="ARBA00022723"/>
    </source>
</evidence>
<dbReference type="GO" id="GO:0009228">
    <property type="term" value="P:thiamine biosynthetic process"/>
    <property type="evidence" value="ECO:0007669"/>
    <property type="project" value="UniProtKB-UniRule"/>
</dbReference>
<keyword evidence="4" id="KW-0479">Metal-binding</keyword>
<comment type="caution">
    <text evidence="10">The sequence shown here is derived from an EMBL/GenBank/DDBJ whole genome shotgun (WGS) entry which is preliminary data.</text>
</comment>
<dbReference type="InterPro" id="IPR038521">
    <property type="entry name" value="ThiC/Bza_core_dom"/>
</dbReference>
<evidence type="ECO:0000256" key="3">
    <source>
        <dbReference type="ARBA" id="ARBA00022691"/>
    </source>
</evidence>
<organism evidence="10 11">
    <name type="scientific">Candidatus Brocadia fulgida</name>
    <dbReference type="NCBI Taxonomy" id="380242"/>
    <lineage>
        <taxon>Bacteria</taxon>
        <taxon>Pseudomonadati</taxon>
        <taxon>Planctomycetota</taxon>
        <taxon>Candidatus Brocadiia</taxon>
        <taxon>Candidatus Brocadiales</taxon>
        <taxon>Candidatus Brocadiaceae</taxon>
        <taxon>Candidatus Brocadia</taxon>
    </lineage>
</organism>
<proteinExistence type="predicted"/>
<dbReference type="EMBL" id="LAQJ01000135">
    <property type="protein sequence ID" value="KKO20047.1"/>
    <property type="molecule type" value="Genomic_DNA"/>
</dbReference>
<sequence>MIREMSMKKMTQLQLARQNIITREMKQVATDECLEPEYIRERIAEGKIVIPANHKRTATRVCGIGTGLKTKVNANIGTSADYADIANELEKLQALEEAGADAVMDLSTGGDLRAIRKKIVGSTSIAVGSVPIYEAAVKAVQQKHSIVDMTATDMLEAVRLHCEDGVDFITVHCGATRGVLKHLKENKRICGVVSRGGTFLVEWMIHNGRENPLYEHYDEILAIAQEYDVTLSLGDAMRPGALADAFDRAQVYELNVLAELAQRALDAGVQVMVEGPGHVPLSQVTAQVQLQKELCKGVPFYVLGPIVTDVAPGYDHITSAIGGAIAAAAGADFLCYVTPTEHLSLPGPADVRSGVMAARIAAHAADIAKGIKSAWEWDKKMSQFRRKRNWEGQFSTCIDPAVARSIRAKGKPQNEEVCSMCAEYCVFKLSDKV</sequence>
<keyword evidence="8" id="KW-0456">Lyase</keyword>
<evidence type="ECO:0000256" key="7">
    <source>
        <dbReference type="ARBA" id="ARBA00023014"/>
    </source>
</evidence>
<evidence type="ECO:0000256" key="5">
    <source>
        <dbReference type="ARBA" id="ARBA00022833"/>
    </source>
</evidence>
<dbReference type="Gene3D" id="3.20.20.540">
    <property type="entry name" value="Radical SAM ThiC family, central domain"/>
    <property type="match status" value="1"/>
</dbReference>
<dbReference type="PANTHER" id="PTHR30557:SF1">
    <property type="entry name" value="PHOSPHOMETHYLPYRIMIDINE SYNTHASE, CHLOROPLASTIC"/>
    <property type="match status" value="1"/>
</dbReference>